<dbReference type="Proteomes" id="UP000252355">
    <property type="component" value="Unassembled WGS sequence"/>
</dbReference>
<dbReference type="EMBL" id="QOQW01000020">
    <property type="protein sequence ID" value="RCK78699.1"/>
    <property type="molecule type" value="Genomic_DNA"/>
</dbReference>
<gene>
    <name evidence="1" type="ORF">OZSIB_1226</name>
</gene>
<reference evidence="1 2" key="1">
    <citation type="submission" date="2018-05" db="EMBL/GenBank/DDBJ databases">
        <title>A metagenomic window into the 2 km-deep terrestrial subsurface aquifer revealed taxonomically and functionally diverse microbial community comprising novel uncultured bacterial lineages.</title>
        <authorList>
            <person name="Kadnikov V.V."/>
            <person name="Mardanov A.V."/>
            <person name="Beletsky A.V."/>
            <person name="Banks D."/>
            <person name="Pimenov N.V."/>
            <person name="Frank Y.A."/>
            <person name="Karnachuk O.V."/>
            <person name="Ravin N.V."/>
        </authorList>
    </citation>
    <scope>NUCLEOTIDE SEQUENCE [LARGE SCALE GENOMIC DNA]</scope>
    <source>
        <strain evidence="1">BY5</strain>
    </source>
</reference>
<sequence length="571" mass="63188">MTAPESKKFAQIIKGLSSRDREEKLLAIRALGILRVPEHAELLIDLLGSNDELVVTAVLQALGHLRHPKTVKYLLEFLPSENRTLAATALEALSRFSFSVDAVLDQVLKAAGPEQPAPVRQRLMALVGTVKDPRVSAFMCEVIGQTKDPSLLVEAVRYFVRYPSADRSTILRMLCGHSQWEVSLLANLALSRLGDDGARAQWKRLLKAPAQPIRVFLLEALNLNPVPADREAYEVFAQDPHPQVRRLALGGLRVFSAEERVRFLHDGLTRERDEGVRAALLEAALQEKHPSFYPEFLGLLTSSVEAQKRLGMAGLSAMGEQILPRLLADLPRLALVVKEKVLLVLGNIGGEKARQALLPFLGARERWLRINAVEALAATPSPAVLSRLVEMLKHEEDIWVKASLLSAVARLGSKAQAPLLLEHLQAKDARVRANAVEGLWRIGAHDQAGALQPLLHDPNDRVRVNAAIALWKMGHREVLGILSTMLREGTKWVRSSAAFALGEIGDKEATPALLELLSVREDVVYRNVLEALGKIGDLRALIPLLREQERQRVPEATMNAILERFTEKLHQ</sequence>
<proteinExistence type="predicted"/>
<evidence type="ECO:0008006" key="3">
    <source>
        <dbReference type="Google" id="ProtNLM"/>
    </source>
</evidence>
<dbReference type="InterPro" id="IPR011989">
    <property type="entry name" value="ARM-like"/>
</dbReference>
<dbReference type="GO" id="GO:0016491">
    <property type="term" value="F:oxidoreductase activity"/>
    <property type="evidence" value="ECO:0007669"/>
    <property type="project" value="TreeGrafter"/>
</dbReference>
<dbReference type="SUPFAM" id="SSF48371">
    <property type="entry name" value="ARM repeat"/>
    <property type="match status" value="2"/>
</dbReference>
<dbReference type="SMART" id="SM00567">
    <property type="entry name" value="EZ_HEAT"/>
    <property type="match status" value="8"/>
</dbReference>
<evidence type="ECO:0000313" key="1">
    <source>
        <dbReference type="EMBL" id="RCK78699.1"/>
    </source>
</evidence>
<dbReference type="AlphaFoldDB" id="A0A367ZLR9"/>
<dbReference type="PANTHER" id="PTHR12697">
    <property type="entry name" value="PBS LYASE HEAT-LIKE PROTEIN"/>
    <property type="match status" value="1"/>
</dbReference>
<evidence type="ECO:0000313" key="2">
    <source>
        <dbReference type="Proteomes" id="UP000252355"/>
    </source>
</evidence>
<dbReference type="PANTHER" id="PTHR12697:SF5">
    <property type="entry name" value="DEOXYHYPUSINE HYDROXYLASE"/>
    <property type="match status" value="1"/>
</dbReference>
<dbReference type="InterPro" id="IPR004155">
    <property type="entry name" value="PBS_lyase_HEAT"/>
</dbReference>
<dbReference type="InterPro" id="IPR016024">
    <property type="entry name" value="ARM-type_fold"/>
</dbReference>
<organism evidence="1 2">
    <name type="scientific">Candidatus Ozemobacter sibiricus</name>
    <dbReference type="NCBI Taxonomy" id="2268124"/>
    <lineage>
        <taxon>Bacteria</taxon>
        <taxon>Candidatus Ozemobacteria</taxon>
        <taxon>Candidatus Ozemobacterales</taxon>
        <taxon>Candidatus Ozemobacteraceae</taxon>
        <taxon>Candidatus Ozemobacter</taxon>
    </lineage>
</organism>
<dbReference type="Pfam" id="PF13646">
    <property type="entry name" value="HEAT_2"/>
    <property type="match status" value="3"/>
</dbReference>
<comment type="caution">
    <text evidence="1">The sequence shown here is derived from an EMBL/GenBank/DDBJ whole genome shotgun (WGS) entry which is preliminary data.</text>
</comment>
<protein>
    <recommendedName>
        <fullName evidence="3">HEAT repeat domain-containing protein</fullName>
    </recommendedName>
</protein>
<dbReference type="Gene3D" id="1.25.10.10">
    <property type="entry name" value="Leucine-rich Repeat Variant"/>
    <property type="match status" value="3"/>
</dbReference>
<name>A0A367ZLR9_9BACT</name>
<accession>A0A367ZLR9</accession>